<evidence type="ECO:0000256" key="4">
    <source>
        <dbReference type="ARBA" id="ARBA00022729"/>
    </source>
</evidence>
<name>A0A412IKW8_9BACE</name>
<feature type="domain" description="Fibronectin type III-like" evidence="8">
    <location>
        <begin position="664"/>
        <end position="734"/>
    </location>
</feature>
<evidence type="ECO:0000256" key="7">
    <source>
        <dbReference type="SAM" id="SignalP"/>
    </source>
</evidence>
<comment type="catalytic activity">
    <reaction evidence="1">
        <text>Hydrolysis of terminal, non-reducing beta-D-glucosyl residues with release of beta-D-glucose.</text>
        <dbReference type="EC" id="3.2.1.21"/>
    </reaction>
</comment>
<evidence type="ECO:0000259" key="8">
    <source>
        <dbReference type="SMART" id="SM01217"/>
    </source>
</evidence>
<dbReference type="InterPro" id="IPR017853">
    <property type="entry name" value="GH"/>
</dbReference>
<keyword evidence="4 7" id="KW-0732">Signal</keyword>
<dbReference type="EC" id="3.2.1.21" evidence="3"/>
<dbReference type="EMBL" id="VVYV01000042">
    <property type="protein sequence ID" value="KAA5414346.1"/>
    <property type="molecule type" value="Genomic_DNA"/>
</dbReference>
<organism evidence="10 11">
    <name type="scientific">Bacteroides cellulosilyticus</name>
    <dbReference type="NCBI Taxonomy" id="246787"/>
    <lineage>
        <taxon>Bacteria</taxon>
        <taxon>Pseudomonadati</taxon>
        <taxon>Bacteroidota</taxon>
        <taxon>Bacteroidia</taxon>
        <taxon>Bacteroidales</taxon>
        <taxon>Bacteroidaceae</taxon>
        <taxon>Bacteroides</taxon>
    </lineage>
</organism>
<dbReference type="AlphaFoldDB" id="A0A412IKW8"/>
<keyword evidence="6" id="KW-0326">Glycosidase</keyword>
<evidence type="ECO:0000313" key="9">
    <source>
        <dbReference type="EMBL" id="KAA5414346.1"/>
    </source>
</evidence>
<dbReference type="Pfam" id="PF14310">
    <property type="entry name" value="Fn3-like"/>
    <property type="match status" value="1"/>
</dbReference>
<dbReference type="Pfam" id="PF00933">
    <property type="entry name" value="Glyco_hydro_3"/>
    <property type="match status" value="1"/>
</dbReference>
<evidence type="ECO:0000256" key="2">
    <source>
        <dbReference type="ARBA" id="ARBA00005336"/>
    </source>
</evidence>
<dbReference type="InterPro" id="IPR026891">
    <property type="entry name" value="Fn3-like"/>
</dbReference>
<dbReference type="InterPro" id="IPR013783">
    <property type="entry name" value="Ig-like_fold"/>
</dbReference>
<dbReference type="PRINTS" id="PR00133">
    <property type="entry name" value="GLHYDRLASE3"/>
</dbReference>
<dbReference type="PANTHER" id="PTHR30620">
    <property type="entry name" value="PERIPLASMIC BETA-GLUCOSIDASE-RELATED"/>
    <property type="match status" value="1"/>
</dbReference>
<dbReference type="GO" id="GO:0009251">
    <property type="term" value="P:glucan catabolic process"/>
    <property type="evidence" value="ECO:0007669"/>
    <property type="project" value="TreeGrafter"/>
</dbReference>
<dbReference type="Gene3D" id="2.60.40.10">
    <property type="entry name" value="Immunoglobulins"/>
    <property type="match status" value="1"/>
</dbReference>
<dbReference type="GO" id="GO:0008422">
    <property type="term" value="F:beta-glucosidase activity"/>
    <property type="evidence" value="ECO:0007669"/>
    <property type="project" value="UniProtKB-EC"/>
</dbReference>
<dbReference type="InterPro" id="IPR036962">
    <property type="entry name" value="Glyco_hydro_3_N_sf"/>
</dbReference>
<keyword evidence="5" id="KW-0378">Hydrolase</keyword>
<dbReference type="SUPFAM" id="SSF52279">
    <property type="entry name" value="Beta-D-glucan exohydrolase, C-terminal domain"/>
    <property type="match status" value="1"/>
</dbReference>
<dbReference type="InterPro" id="IPR001764">
    <property type="entry name" value="Glyco_hydro_3_N"/>
</dbReference>
<evidence type="ECO:0000256" key="6">
    <source>
        <dbReference type="ARBA" id="ARBA00023295"/>
    </source>
</evidence>
<dbReference type="Gene3D" id="3.40.50.1700">
    <property type="entry name" value="Glycoside hydrolase family 3 C-terminal domain"/>
    <property type="match status" value="1"/>
</dbReference>
<accession>A0A412IKW8</accession>
<feature type="signal peptide" evidence="7">
    <location>
        <begin position="1"/>
        <end position="19"/>
    </location>
</feature>
<evidence type="ECO:0000256" key="1">
    <source>
        <dbReference type="ARBA" id="ARBA00000448"/>
    </source>
</evidence>
<evidence type="ECO:0000256" key="3">
    <source>
        <dbReference type="ARBA" id="ARBA00012744"/>
    </source>
</evidence>
<dbReference type="EMBL" id="QRVJ01000004">
    <property type="protein sequence ID" value="RGS38293.1"/>
    <property type="molecule type" value="Genomic_DNA"/>
</dbReference>
<dbReference type="SUPFAM" id="SSF51445">
    <property type="entry name" value="(Trans)glycosidases"/>
    <property type="match status" value="1"/>
</dbReference>
<dbReference type="Pfam" id="PF01915">
    <property type="entry name" value="Glyco_hydro_3_C"/>
    <property type="match status" value="1"/>
</dbReference>
<proteinExistence type="inferred from homology"/>
<evidence type="ECO:0000256" key="5">
    <source>
        <dbReference type="ARBA" id="ARBA00022801"/>
    </source>
</evidence>
<dbReference type="Proteomes" id="UP000283341">
    <property type="component" value="Unassembled WGS sequence"/>
</dbReference>
<comment type="caution">
    <text evidence="10">The sequence shown here is derived from an EMBL/GenBank/DDBJ whole genome shotgun (WGS) entry which is preliminary data.</text>
</comment>
<dbReference type="PANTHER" id="PTHR30620:SF16">
    <property type="entry name" value="LYSOSOMAL BETA GLUCOSIDASE"/>
    <property type="match status" value="1"/>
</dbReference>
<dbReference type="InterPro" id="IPR051915">
    <property type="entry name" value="Cellulose_Degrad_GH3"/>
</dbReference>
<dbReference type="RefSeq" id="WP_118402268.1">
    <property type="nucleotide sequence ID" value="NZ_CABMLT010000012.1"/>
</dbReference>
<sequence>MKFYLLTICILGSAIQMSAAGFVYKDKNASIQSRVQDLLLRMTLQEKIMQLNQYYYGNDGNDNNLIEYRHKIPPTIGSLYFVGNVQERNRLQRMAMEESRLGIPILFGYDIIHGYRTNFQIGLGQACSWNPALVENMYHFMARETRRSGVDWVFTPMIDVARDARWGRISEGYGEDPYVQGVMGSAAVRGLQGSSLATDSTVASCLKHYVGYGASEAGRDYFYTEISHQTLWDTYLPPYKACIDAGATAVMSAFNNISGVPATCNNYTLREVLRQQLGFRGLVISDWDAVPQLKNMGYCDNDRTAAAACLNAGVDMEMVSATYMKHMAELIERGQVSMDILDESVSRVLELKFRLGLFEQPYTREDYVPIYLTEDMMQCASELAAQSAVLLKNEHTLPLVNQKKIAVVGPLAKNARSLIGNWAGYGRDEDVDVLYNGIVQEFSTTSEVRYAEGCGLESQHDADPKRGWSAITDTIAHEVEALAEAVSLAQWSDVVVVCLGEKAGWSGENCSRSSIALPRCQEQLVEAVKQTGKPVVIVLSNGRPIELCRIEPMADAIISIWQPGVNGASALAGILSGRINPSGKLAVTFPYTTGQEPIYYNRRKASRGGHQGRYQDVTSQPLYPFGHGLSYTQYSYSNEKIEKNADGWEVSVEVSNMGLVAGDEVVLWYISDPYSTITRPERELRHFERIHLAPGERRLCRFHINPMRDLAFTDDKGQPILEQGVFRVLVADKTLELKL</sequence>
<reference evidence="10 11" key="1">
    <citation type="submission" date="2018-08" db="EMBL/GenBank/DDBJ databases">
        <title>A genome reference for cultivated species of the human gut microbiota.</title>
        <authorList>
            <person name="Zou Y."/>
            <person name="Xue W."/>
            <person name="Luo G."/>
        </authorList>
    </citation>
    <scope>NUCLEOTIDE SEQUENCE [LARGE SCALE GENOMIC DNA]</scope>
    <source>
        <strain evidence="10 11">AF22-3AC</strain>
    </source>
</reference>
<dbReference type="GeneID" id="66309295"/>
<protein>
    <recommendedName>
        <fullName evidence="3">beta-glucosidase</fullName>
        <ecNumber evidence="3">3.2.1.21</ecNumber>
    </recommendedName>
</protein>
<dbReference type="InterPro" id="IPR002772">
    <property type="entry name" value="Glyco_hydro_3_C"/>
</dbReference>
<evidence type="ECO:0000313" key="10">
    <source>
        <dbReference type="EMBL" id="RGS38293.1"/>
    </source>
</evidence>
<comment type="similarity">
    <text evidence="2">Belongs to the glycosyl hydrolase 3 family.</text>
</comment>
<dbReference type="Proteomes" id="UP000448877">
    <property type="component" value="Unassembled WGS sequence"/>
</dbReference>
<reference evidence="9 12" key="2">
    <citation type="journal article" date="2019" name="Nat. Med.">
        <title>A library of human gut bacterial isolates paired with longitudinal multiomics data enables mechanistic microbiome research.</title>
        <authorList>
            <person name="Poyet M."/>
            <person name="Groussin M."/>
            <person name="Gibbons S.M."/>
            <person name="Avila-Pacheco J."/>
            <person name="Jiang X."/>
            <person name="Kearney S.M."/>
            <person name="Perrotta A.R."/>
            <person name="Berdy B."/>
            <person name="Zhao S."/>
            <person name="Lieberman T.D."/>
            <person name="Swanson P.K."/>
            <person name="Smith M."/>
            <person name="Roesemann S."/>
            <person name="Alexander J.E."/>
            <person name="Rich S.A."/>
            <person name="Livny J."/>
            <person name="Vlamakis H."/>
            <person name="Clish C."/>
            <person name="Bullock K."/>
            <person name="Deik A."/>
            <person name="Scott J."/>
            <person name="Pierce K.A."/>
            <person name="Xavier R.J."/>
            <person name="Alm E.J."/>
        </authorList>
    </citation>
    <scope>NUCLEOTIDE SEQUENCE [LARGE SCALE GENOMIC DNA]</scope>
    <source>
        <strain evidence="9 12">BIOML-A6</strain>
    </source>
</reference>
<dbReference type="InterPro" id="IPR036881">
    <property type="entry name" value="Glyco_hydro_3_C_sf"/>
</dbReference>
<dbReference type="Gene3D" id="3.20.20.300">
    <property type="entry name" value="Glycoside hydrolase, family 3, N-terminal domain"/>
    <property type="match status" value="1"/>
</dbReference>
<gene>
    <name evidence="10" type="ORF">DWX97_07485</name>
    <name evidence="9" type="ORF">F2Y81_20605</name>
</gene>
<dbReference type="SMART" id="SM01217">
    <property type="entry name" value="Fn3_like"/>
    <property type="match status" value="1"/>
</dbReference>
<evidence type="ECO:0000313" key="12">
    <source>
        <dbReference type="Proteomes" id="UP000448877"/>
    </source>
</evidence>
<feature type="chain" id="PRO_5033414997" description="beta-glucosidase" evidence="7">
    <location>
        <begin position="20"/>
        <end position="739"/>
    </location>
</feature>
<evidence type="ECO:0000313" key="11">
    <source>
        <dbReference type="Proteomes" id="UP000283341"/>
    </source>
</evidence>